<dbReference type="Proteomes" id="UP000237347">
    <property type="component" value="Unassembled WGS sequence"/>
</dbReference>
<dbReference type="PROSITE" id="PS50927">
    <property type="entry name" value="BULB_LECTIN"/>
    <property type="match status" value="1"/>
</dbReference>
<dbReference type="InterPro" id="IPR001480">
    <property type="entry name" value="Bulb-type_lectin_dom"/>
</dbReference>
<name>A0AAW0KBG6_QUESU</name>
<evidence type="ECO:0000256" key="2">
    <source>
        <dbReference type="ARBA" id="ARBA00023157"/>
    </source>
</evidence>
<dbReference type="EMBL" id="PKMF04000362">
    <property type="protein sequence ID" value="KAK7836110.1"/>
    <property type="molecule type" value="Genomic_DNA"/>
</dbReference>
<accession>A0AAW0KBG6</accession>
<dbReference type="PANTHER" id="PTHR47976:SF30">
    <property type="entry name" value="RECEPTOR-LIKE SERINE_THREONINE-PROTEIN KINASE"/>
    <property type="match status" value="1"/>
</dbReference>
<dbReference type="AlphaFoldDB" id="A0AAW0KBG6"/>
<dbReference type="InterPro" id="IPR051343">
    <property type="entry name" value="G-type_lectin_kinases/EP1-like"/>
</dbReference>
<feature type="chain" id="PRO_5043721157" evidence="4">
    <location>
        <begin position="19"/>
        <end position="334"/>
    </location>
</feature>
<protein>
    <submittedName>
        <fullName evidence="6">Ep1-like glycoprotein 2</fullName>
    </submittedName>
</protein>
<keyword evidence="3" id="KW-0325">Glycoprotein</keyword>
<proteinExistence type="predicted"/>
<feature type="signal peptide" evidence="4">
    <location>
        <begin position="1"/>
        <end position="18"/>
    </location>
</feature>
<dbReference type="SMART" id="SM00108">
    <property type="entry name" value="B_lectin"/>
    <property type="match status" value="1"/>
</dbReference>
<gene>
    <name evidence="6" type="ORF">CFP56_022966</name>
</gene>
<comment type="caution">
    <text evidence="6">The sequence shown here is derived from an EMBL/GenBank/DDBJ whole genome shotgun (WGS) entry which is preliminary data.</text>
</comment>
<reference evidence="6 7" key="1">
    <citation type="journal article" date="2018" name="Sci. Data">
        <title>The draft genome sequence of cork oak.</title>
        <authorList>
            <person name="Ramos A.M."/>
            <person name="Usie A."/>
            <person name="Barbosa P."/>
            <person name="Barros P.M."/>
            <person name="Capote T."/>
            <person name="Chaves I."/>
            <person name="Simoes F."/>
            <person name="Abreu I."/>
            <person name="Carrasquinho I."/>
            <person name="Faro C."/>
            <person name="Guimaraes J.B."/>
            <person name="Mendonca D."/>
            <person name="Nobrega F."/>
            <person name="Rodrigues L."/>
            <person name="Saibo N.J.M."/>
            <person name="Varela M.C."/>
            <person name="Egas C."/>
            <person name="Matos J."/>
            <person name="Miguel C.M."/>
            <person name="Oliveira M.M."/>
            <person name="Ricardo C.P."/>
            <person name="Goncalves S."/>
        </authorList>
    </citation>
    <scope>NUCLEOTIDE SEQUENCE [LARGE SCALE GENOMIC DNA]</scope>
    <source>
        <strain evidence="7">cv. HL8</strain>
    </source>
</reference>
<keyword evidence="1 4" id="KW-0732">Signal</keyword>
<evidence type="ECO:0000313" key="6">
    <source>
        <dbReference type="EMBL" id="KAK7836110.1"/>
    </source>
</evidence>
<dbReference type="Pfam" id="PF01453">
    <property type="entry name" value="B_lectin"/>
    <property type="match status" value="1"/>
</dbReference>
<evidence type="ECO:0000256" key="3">
    <source>
        <dbReference type="ARBA" id="ARBA00023180"/>
    </source>
</evidence>
<dbReference type="PANTHER" id="PTHR47976">
    <property type="entry name" value="G-TYPE LECTIN S-RECEPTOR-LIKE SERINE/THREONINE-PROTEIN KINASE SD2-5"/>
    <property type="match status" value="1"/>
</dbReference>
<keyword evidence="2" id="KW-1015">Disulfide bond</keyword>
<evidence type="ECO:0000256" key="4">
    <source>
        <dbReference type="SAM" id="SignalP"/>
    </source>
</evidence>
<keyword evidence="7" id="KW-1185">Reference proteome</keyword>
<dbReference type="Gene3D" id="2.90.10.10">
    <property type="entry name" value="Bulb-type lectin domain"/>
    <property type="match status" value="1"/>
</dbReference>
<evidence type="ECO:0000259" key="5">
    <source>
        <dbReference type="PROSITE" id="PS50927"/>
    </source>
</evidence>
<organism evidence="6 7">
    <name type="scientific">Quercus suber</name>
    <name type="common">Cork oak</name>
    <dbReference type="NCBI Taxonomy" id="58331"/>
    <lineage>
        <taxon>Eukaryota</taxon>
        <taxon>Viridiplantae</taxon>
        <taxon>Streptophyta</taxon>
        <taxon>Embryophyta</taxon>
        <taxon>Tracheophyta</taxon>
        <taxon>Spermatophyta</taxon>
        <taxon>Magnoliopsida</taxon>
        <taxon>eudicotyledons</taxon>
        <taxon>Gunneridae</taxon>
        <taxon>Pentapetalae</taxon>
        <taxon>rosids</taxon>
        <taxon>fabids</taxon>
        <taxon>Fagales</taxon>
        <taxon>Fagaceae</taxon>
        <taxon>Quercus</taxon>
    </lineage>
</organism>
<dbReference type="SUPFAM" id="SSF51110">
    <property type="entry name" value="alpha-D-mannose-specific plant lectins"/>
    <property type="match status" value="1"/>
</dbReference>
<sequence length="334" mass="37465">MAPPLSLSLSLLAPSTLSFFLTPFPILVTAQLEPANNYLPVNSPISWTNDEYGDFENSPTLWTNRYPAGNYNNTSYAGIILASRYFSDTDYGSACGCGFFCNQTCNSSLFALFPFKLGLTSFGAEVPWSANPNNPVRKNATLKLTSKRGLVLQDADGTIAWSTNIGNKSVAGLLLTDTCNLMLLDENNATIWQSFDHQQTRWFLGKSWCQDSSSLAKEDCFRSLSPEKKGWLLISILTLHYPTTLLIIYQYVRLESDGHLRVYNEDWSQGYENDVLTRYIEGENCGYPTYCGNYSFCSNRDQCICPPPINGKSYFRYIDDRQPRLGCSLVTPVL</sequence>
<evidence type="ECO:0000313" key="7">
    <source>
        <dbReference type="Proteomes" id="UP000237347"/>
    </source>
</evidence>
<evidence type="ECO:0000256" key="1">
    <source>
        <dbReference type="ARBA" id="ARBA00022729"/>
    </source>
</evidence>
<feature type="domain" description="Bulb-type lectin" evidence="5">
    <location>
        <begin position="77"/>
        <end position="196"/>
    </location>
</feature>
<dbReference type="InterPro" id="IPR036426">
    <property type="entry name" value="Bulb-type_lectin_dom_sf"/>
</dbReference>